<keyword evidence="2" id="KW-0238">DNA-binding</keyword>
<keyword evidence="1" id="KW-0805">Transcription regulation</keyword>
<evidence type="ECO:0000259" key="4">
    <source>
        <dbReference type="PROSITE" id="PS01124"/>
    </source>
</evidence>
<dbReference type="InterPro" id="IPR009057">
    <property type="entry name" value="Homeodomain-like_sf"/>
</dbReference>
<dbReference type="EMBL" id="DXBG01000101">
    <property type="protein sequence ID" value="HIZ65098.1"/>
    <property type="molecule type" value="Genomic_DNA"/>
</dbReference>
<name>A0A9D2FPP0_9FIRM</name>
<dbReference type="Pfam" id="PF12833">
    <property type="entry name" value="HTH_18"/>
    <property type="match status" value="1"/>
</dbReference>
<feature type="domain" description="HTH araC/xylS-type" evidence="4">
    <location>
        <begin position="1"/>
        <end position="54"/>
    </location>
</feature>
<reference evidence="5" key="2">
    <citation type="submission" date="2021-04" db="EMBL/GenBank/DDBJ databases">
        <authorList>
            <person name="Gilroy R."/>
        </authorList>
    </citation>
    <scope>NUCLEOTIDE SEQUENCE</scope>
    <source>
        <strain evidence="5">1068</strain>
    </source>
</reference>
<dbReference type="GO" id="GO:0003700">
    <property type="term" value="F:DNA-binding transcription factor activity"/>
    <property type="evidence" value="ECO:0007669"/>
    <property type="project" value="InterPro"/>
</dbReference>
<dbReference type="PROSITE" id="PS01124">
    <property type="entry name" value="HTH_ARAC_FAMILY_2"/>
    <property type="match status" value="1"/>
</dbReference>
<comment type="caution">
    <text evidence="5">The sequence shown here is derived from an EMBL/GenBank/DDBJ whole genome shotgun (WGS) entry which is preliminary data.</text>
</comment>
<dbReference type="PROSITE" id="PS00041">
    <property type="entry name" value="HTH_ARAC_FAMILY_1"/>
    <property type="match status" value="1"/>
</dbReference>
<evidence type="ECO:0000256" key="3">
    <source>
        <dbReference type="ARBA" id="ARBA00023163"/>
    </source>
</evidence>
<dbReference type="PANTHER" id="PTHR43280">
    <property type="entry name" value="ARAC-FAMILY TRANSCRIPTIONAL REGULATOR"/>
    <property type="match status" value="1"/>
</dbReference>
<dbReference type="SMART" id="SM00342">
    <property type="entry name" value="HTH_ARAC"/>
    <property type="match status" value="1"/>
</dbReference>
<protein>
    <submittedName>
        <fullName evidence="5">Helix-turn-helix domain-containing protein</fullName>
    </submittedName>
</protein>
<dbReference type="GO" id="GO:0043565">
    <property type="term" value="F:sequence-specific DNA binding"/>
    <property type="evidence" value="ECO:0007669"/>
    <property type="project" value="InterPro"/>
</dbReference>
<evidence type="ECO:0000313" key="6">
    <source>
        <dbReference type="Proteomes" id="UP000824056"/>
    </source>
</evidence>
<sequence length="57" mass="6594">YLNLYRIRQAAFKLRNTDQTVTEICIGSGFSHPSYFGKKFRQIYGVSPAGYRKMGEK</sequence>
<dbReference type="SUPFAM" id="SSF46689">
    <property type="entry name" value="Homeodomain-like"/>
    <property type="match status" value="1"/>
</dbReference>
<accession>A0A9D2FPP0</accession>
<dbReference type="Gene3D" id="1.10.10.60">
    <property type="entry name" value="Homeodomain-like"/>
    <property type="match status" value="1"/>
</dbReference>
<dbReference type="AlphaFoldDB" id="A0A9D2FPP0"/>
<dbReference type="Proteomes" id="UP000824056">
    <property type="component" value="Unassembled WGS sequence"/>
</dbReference>
<feature type="non-terminal residue" evidence="5">
    <location>
        <position position="1"/>
    </location>
</feature>
<keyword evidence="3" id="KW-0804">Transcription</keyword>
<dbReference type="InterPro" id="IPR020449">
    <property type="entry name" value="Tscrpt_reg_AraC-type_HTH"/>
</dbReference>
<proteinExistence type="predicted"/>
<evidence type="ECO:0000313" key="5">
    <source>
        <dbReference type="EMBL" id="HIZ65098.1"/>
    </source>
</evidence>
<evidence type="ECO:0000256" key="1">
    <source>
        <dbReference type="ARBA" id="ARBA00023015"/>
    </source>
</evidence>
<dbReference type="InterPro" id="IPR018060">
    <property type="entry name" value="HTH_AraC"/>
</dbReference>
<organism evidence="5 6">
    <name type="scientific">Candidatus Blautia pullicola</name>
    <dbReference type="NCBI Taxonomy" id="2838498"/>
    <lineage>
        <taxon>Bacteria</taxon>
        <taxon>Bacillati</taxon>
        <taxon>Bacillota</taxon>
        <taxon>Clostridia</taxon>
        <taxon>Lachnospirales</taxon>
        <taxon>Lachnospiraceae</taxon>
        <taxon>Blautia</taxon>
    </lineage>
</organism>
<dbReference type="InterPro" id="IPR018062">
    <property type="entry name" value="HTH_AraC-typ_CS"/>
</dbReference>
<dbReference type="PANTHER" id="PTHR43280:SF2">
    <property type="entry name" value="HTH-TYPE TRANSCRIPTIONAL REGULATOR EXSA"/>
    <property type="match status" value="1"/>
</dbReference>
<dbReference type="PRINTS" id="PR00032">
    <property type="entry name" value="HTHARAC"/>
</dbReference>
<evidence type="ECO:0000256" key="2">
    <source>
        <dbReference type="ARBA" id="ARBA00023125"/>
    </source>
</evidence>
<reference evidence="5" key="1">
    <citation type="journal article" date="2021" name="PeerJ">
        <title>Extensive microbial diversity within the chicken gut microbiome revealed by metagenomics and culture.</title>
        <authorList>
            <person name="Gilroy R."/>
            <person name="Ravi A."/>
            <person name="Getino M."/>
            <person name="Pursley I."/>
            <person name="Horton D.L."/>
            <person name="Alikhan N.F."/>
            <person name="Baker D."/>
            <person name="Gharbi K."/>
            <person name="Hall N."/>
            <person name="Watson M."/>
            <person name="Adriaenssens E.M."/>
            <person name="Foster-Nyarko E."/>
            <person name="Jarju S."/>
            <person name="Secka A."/>
            <person name="Antonio M."/>
            <person name="Oren A."/>
            <person name="Chaudhuri R.R."/>
            <person name="La Ragione R."/>
            <person name="Hildebrand F."/>
            <person name="Pallen M.J."/>
        </authorList>
    </citation>
    <scope>NUCLEOTIDE SEQUENCE</scope>
    <source>
        <strain evidence="5">1068</strain>
    </source>
</reference>
<gene>
    <name evidence="5" type="ORF">H9809_04220</name>
</gene>